<evidence type="ECO:0000313" key="4">
    <source>
        <dbReference type="EMBL" id="KZD08186.1"/>
    </source>
</evidence>
<keyword evidence="2" id="KW-0472">Membrane</keyword>
<dbReference type="PANTHER" id="PTHR43849">
    <property type="entry name" value="BLL3936 PROTEIN"/>
    <property type="match status" value="1"/>
</dbReference>
<feature type="transmembrane region" description="Helical" evidence="2">
    <location>
        <begin position="322"/>
        <end position="341"/>
    </location>
</feature>
<comment type="subcellular location">
    <subcellularLocation>
        <location evidence="1">Cell inner membrane</location>
        <topology evidence="1">Multi-pass membrane protein</topology>
    </subcellularLocation>
</comment>
<evidence type="ECO:0000313" key="5">
    <source>
        <dbReference type="Proteomes" id="UP000076400"/>
    </source>
</evidence>
<keyword evidence="2" id="KW-0812">Transmembrane</keyword>
<sequence>MSADSARDELKSDDAVSEEALRKAEKFVEEEEGAVNRLSGWFWYFIMGVALAMTLFHLYAAYDIVSAQILRPVHVGFALFLIYMMFPVSERFRNKVYFWDVLLAIASIVTIWYLIQGGEELADRSTLPFALDIWMGGAFIVLVLEAARRSTGPIMPVVALIFLAYAVFGPYLPAPWTHRGYEMDRLIGQLYITLEGIFGPAIDVSSTLIILFTIFGAILQASGAGKFFIDFSFNMMGGKPTSAGRAVTFASFLLGGPSGSGVATTVTLGSIAWPMLKRSGYRAEDAGGLLAAGGLGAILSPPVLGAAAFLIAEFLGISYLDVIRMAVIPTCFYYLALFVMVELDAGRFGIHDVTIQKKESLWAMTRTYGFHFSSLVSIIAFLLMGFSPVTSVFWSIVMAIAVSFFRRDTALYPKKLLLALANGSVATLSIAATCAAAGIIVGVVTLTGLGLKFSAIVIGYAGGNLALTALYTSLIVWIIGLAVPVTASYIICAVIAAPALTQLGVPAFAAHMFIFYYAVLSEVSPPTALSPFAAAAITGGDPYKTTLQSWKYTLPAFLVPFVFVLDPAGVGILLAMPESGSVMDVVIVILTTGIGIGALASCAQNWFLRKLTKPERLALLISGVLLLFPGILDAMSDAMTEHHLIYAKILGVGVFLAVILRQILERRRSGPVAG</sequence>
<feature type="transmembrane region" description="Helical" evidence="2">
    <location>
        <begin position="249"/>
        <end position="276"/>
    </location>
</feature>
<feature type="transmembrane region" description="Helical" evidence="2">
    <location>
        <begin position="98"/>
        <end position="115"/>
    </location>
</feature>
<feature type="transmembrane region" description="Helical" evidence="2">
    <location>
        <begin position="288"/>
        <end position="310"/>
    </location>
</feature>
<comment type="caution">
    <text evidence="4">The sequence shown here is derived from an EMBL/GenBank/DDBJ whole genome shotgun (WGS) entry which is preliminary data.</text>
</comment>
<keyword evidence="2" id="KW-1133">Transmembrane helix</keyword>
<feature type="transmembrane region" description="Helical" evidence="2">
    <location>
        <begin position="153"/>
        <end position="174"/>
    </location>
</feature>
<dbReference type="PANTHER" id="PTHR43849:SF2">
    <property type="entry name" value="BLL3936 PROTEIN"/>
    <property type="match status" value="1"/>
</dbReference>
<accession>A0A154W3U9</accession>
<evidence type="ECO:0000256" key="1">
    <source>
        <dbReference type="RuleBase" id="RU369079"/>
    </source>
</evidence>
<name>A0A154W3U9_9PROT</name>
<dbReference type="InterPro" id="IPR011853">
    <property type="entry name" value="TRAP_DctM-Dct_fused"/>
</dbReference>
<organism evidence="4 5">
    <name type="scientific">Oceanibaculum pacificum</name>
    <dbReference type="NCBI Taxonomy" id="580166"/>
    <lineage>
        <taxon>Bacteria</taxon>
        <taxon>Pseudomonadati</taxon>
        <taxon>Pseudomonadota</taxon>
        <taxon>Alphaproteobacteria</taxon>
        <taxon>Rhodospirillales</taxon>
        <taxon>Oceanibaculaceae</taxon>
        <taxon>Oceanibaculum</taxon>
    </lineage>
</organism>
<feature type="transmembrane region" description="Helical" evidence="2">
    <location>
        <begin position="127"/>
        <end position="147"/>
    </location>
</feature>
<dbReference type="InterPro" id="IPR010656">
    <property type="entry name" value="DctM"/>
</dbReference>
<feature type="transmembrane region" description="Helical" evidence="2">
    <location>
        <begin position="474"/>
        <end position="497"/>
    </location>
</feature>
<feature type="transmembrane region" description="Helical" evidence="2">
    <location>
        <begin position="582"/>
        <end position="603"/>
    </location>
</feature>
<proteinExistence type="predicted"/>
<keyword evidence="1" id="KW-1003">Cell membrane</keyword>
<dbReference type="Pfam" id="PF06808">
    <property type="entry name" value="DctM"/>
    <property type="match status" value="1"/>
</dbReference>
<feature type="transmembrane region" description="Helical" evidence="2">
    <location>
        <begin position="449"/>
        <end position="467"/>
    </location>
</feature>
<comment type="function">
    <text evidence="1">Part of the tripartite ATP-independent periplasmic (TRAP) transport system.</text>
</comment>
<feature type="domain" description="TRAP C4-dicarboxylate transport system permease DctM subunit" evidence="3">
    <location>
        <begin position="140"/>
        <end position="559"/>
    </location>
</feature>
<feature type="transmembrane region" description="Helical" evidence="2">
    <location>
        <begin position="644"/>
        <end position="664"/>
    </location>
</feature>
<dbReference type="RefSeq" id="WP_067556039.1">
    <property type="nucleotide sequence ID" value="NZ_LPXN01000107.1"/>
</dbReference>
<keyword evidence="5" id="KW-1185">Reference proteome</keyword>
<dbReference type="GO" id="GO:0022857">
    <property type="term" value="F:transmembrane transporter activity"/>
    <property type="evidence" value="ECO:0007669"/>
    <property type="project" value="UniProtKB-UniRule"/>
</dbReference>
<feature type="transmembrane region" description="Helical" evidence="2">
    <location>
        <begin position="554"/>
        <end position="576"/>
    </location>
</feature>
<dbReference type="GO" id="GO:0005886">
    <property type="term" value="C:plasma membrane"/>
    <property type="evidence" value="ECO:0007669"/>
    <property type="project" value="UniProtKB-SubCell"/>
</dbReference>
<protein>
    <submittedName>
        <fullName evidence="4">C4-dicarboxylate ABC transporter permease</fullName>
    </submittedName>
</protein>
<gene>
    <name evidence="4" type="ORF">AUP43_08800</name>
</gene>
<evidence type="ECO:0000256" key="2">
    <source>
        <dbReference type="SAM" id="Phobius"/>
    </source>
</evidence>
<keyword evidence="1" id="KW-0813">Transport</keyword>
<dbReference type="EMBL" id="LPXN01000107">
    <property type="protein sequence ID" value="KZD08186.1"/>
    <property type="molecule type" value="Genomic_DNA"/>
</dbReference>
<dbReference type="OrthoDB" id="9759894at2"/>
<dbReference type="Proteomes" id="UP000076400">
    <property type="component" value="Unassembled WGS sequence"/>
</dbReference>
<feature type="transmembrane region" description="Helical" evidence="2">
    <location>
        <begin position="615"/>
        <end position="632"/>
    </location>
</feature>
<feature type="transmembrane region" description="Helical" evidence="2">
    <location>
        <begin position="417"/>
        <end position="443"/>
    </location>
</feature>
<reference evidence="4 5" key="1">
    <citation type="submission" date="2015-12" db="EMBL/GenBank/DDBJ databases">
        <title>Genome sequence of Oceanibaculum pacificum MCCC 1A02656.</title>
        <authorList>
            <person name="Lu L."/>
            <person name="Lai Q."/>
            <person name="Shao Z."/>
            <person name="Qian P."/>
        </authorList>
    </citation>
    <scope>NUCLEOTIDE SEQUENCE [LARGE SCALE GENOMIC DNA]</scope>
    <source>
        <strain evidence="4 5">MCCC 1A02656</strain>
    </source>
</reference>
<feature type="transmembrane region" description="Helical" evidence="2">
    <location>
        <begin position="69"/>
        <end position="86"/>
    </location>
</feature>
<feature type="transmembrane region" description="Helical" evidence="2">
    <location>
        <begin position="41"/>
        <end position="62"/>
    </location>
</feature>
<evidence type="ECO:0000259" key="3">
    <source>
        <dbReference type="Pfam" id="PF06808"/>
    </source>
</evidence>
<keyword evidence="1" id="KW-0997">Cell inner membrane</keyword>
<dbReference type="AlphaFoldDB" id="A0A154W3U9"/>
<dbReference type="STRING" id="580166.AUP43_08800"/>
<feature type="transmembrane region" description="Helical" evidence="2">
    <location>
        <begin position="208"/>
        <end position="229"/>
    </location>
</feature>
<feature type="transmembrane region" description="Helical" evidence="2">
    <location>
        <begin position="372"/>
        <end position="405"/>
    </location>
</feature>
<dbReference type="NCBIfam" id="TIGR02123">
    <property type="entry name" value="TRAP_fused"/>
    <property type="match status" value="1"/>
</dbReference>